<evidence type="ECO:0000256" key="1">
    <source>
        <dbReference type="SAM" id="MobiDB-lite"/>
    </source>
</evidence>
<feature type="region of interest" description="Disordered" evidence="1">
    <location>
        <begin position="18"/>
        <end position="52"/>
    </location>
</feature>
<dbReference type="VEuPathDB" id="FungiDB:PADG_11418"/>
<dbReference type="AlphaFoldDB" id="A0A0A0HWY7"/>
<evidence type="ECO:0000313" key="2">
    <source>
        <dbReference type="EMBL" id="KGM92586.1"/>
    </source>
</evidence>
<sequence length="71" mass="7569">MIFLLGGCDCIPQLQAGKGGGCTVQGRQSRDQAQNPHKSLTDEFKEPSVESADSQDLLLFDLCSTLPDSNG</sequence>
<evidence type="ECO:0000313" key="3">
    <source>
        <dbReference type="Proteomes" id="UP000001628"/>
    </source>
</evidence>
<dbReference type="EMBL" id="KN275958">
    <property type="protein sequence ID" value="KGM92586.1"/>
    <property type="molecule type" value="Genomic_DNA"/>
</dbReference>
<dbReference type="HOGENOM" id="CLU_2740734_0_0_1"/>
<dbReference type="InParanoid" id="A0A0A0HWY7"/>
<dbReference type="KEGG" id="pbn:PADG_11418"/>
<dbReference type="RefSeq" id="XP_010757966.1">
    <property type="nucleotide sequence ID" value="XM_010759664.1"/>
</dbReference>
<keyword evidence="3" id="KW-1185">Reference proteome</keyword>
<dbReference type="GeneID" id="22587315"/>
<reference evidence="2 3" key="1">
    <citation type="journal article" date="2011" name="PLoS Genet.">
        <title>Comparative genomic analysis of human fungal pathogens causing paracoccidioidomycosis.</title>
        <authorList>
            <person name="Desjardins C.A."/>
            <person name="Champion M.D."/>
            <person name="Holder J.W."/>
            <person name="Muszewska A."/>
            <person name="Goldberg J."/>
            <person name="Bailao A.M."/>
            <person name="Brigido M.M."/>
            <person name="Ferreira M.E."/>
            <person name="Garcia A.M."/>
            <person name="Grynberg M."/>
            <person name="Gujja S."/>
            <person name="Heiman D.I."/>
            <person name="Henn M.R."/>
            <person name="Kodira C.D."/>
            <person name="Leon-Narvaez H."/>
            <person name="Longo L.V."/>
            <person name="Ma L.J."/>
            <person name="Malavazi I."/>
            <person name="Matsuo A.L."/>
            <person name="Morais F.V."/>
            <person name="Pereira M."/>
            <person name="Rodriguez-Brito S."/>
            <person name="Sakthikumar S."/>
            <person name="Salem-Izacc S.M."/>
            <person name="Sykes S.M."/>
            <person name="Teixeira M.M."/>
            <person name="Vallejo M.C."/>
            <person name="Walter M.E."/>
            <person name="Yandava C."/>
            <person name="Young S."/>
            <person name="Zeng Q."/>
            <person name="Zucker J."/>
            <person name="Felipe M.S."/>
            <person name="Goldman G.H."/>
            <person name="Haas B.J."/>
            <person name="McEwen J.G."/>
            <person name="Nino-Vega G."/>
            <person name="Puccia R."/>
            <person name="San-Blas G."/>
            <person name="Soares C.M."/>
            <person name="Birren B.W."/>
            <person name="Cuomo C.A."/>
        </authorList>
    </citation>
    <scope>NUCLEOTIDE SEQUENCE [LARGE SCALE GENOMIC DNA]</scope>
    <source>
        <strain evidence="2 3">Pb18</strain>
    </source>
</reference>
<proteinExistence type="predicted"/>
<dbReference type="Proteomes" id="UP000001628">
    <property type="component" value="Unassembled WGS sequence"/>
</dbReference>
<feature type="compositionally biased region" description="Basic and acidic residues" evidence="1">
    <location>
        <begin position="39"/>
        <end position="48"/>
    </location>
</feature>
<accession>A0A0A0HWY7</accession>
<gene>
    <name evidence="2" type="ORF">PADG_11418</name>
</gene>
<protein>
    <submittedName>
        <fullName evidence="2">Uncharacterized protein</fullName>
    </submittedName>
</protein>
<name>A0A0A0HWY7_PARBD</name>
<organism evidence="2 3">
    <name type="scientific">Paracoccidioides brasiliensis (strain Pb18)</name>
    <dbReference type="NCBI Taxonomy" id="502780"/>
    <lineage>
        <taxon>Eukaryota</taxon>
        <taxon>Fungi</taxon>
        <taxon>Dikarya</taxon>
        <taxon>Ascomycota</taxon>
        <taxon>Pezizomycotina</taxon>
        <taxon>Eurotiomycetes</taxon>
        <taxon>Eurotiomycetidae</taxon>
        <taxon>Onygenales</taxon>
        <taxon>Ajellomycetaceae</taxon>
        <taxon>Paracoccidioides</taxon>
    </lineage>
</organism>
<feature type="compositionally biased region" description="Polar residues" evidence="1">
    <location>
        <begin position="25"/>
        <end position="38"/>
    </location>
</feature>